<feature type="compositionally biased region" description="Low complexity" evidence="1">
    <location>
        <begin position="1"/>
        <end position="17"/>
    </location>
</feature>
<evidence type="ECO:0000256" key="1">
    <source>
        <dbReference type="SAM" id="MobiDB-lite"/>
    </source>
</evidence>
<name>A0A6G7VRC0_9RHOB</name>
<sequence>MSNAHSGRAAATSGSATDLMPIVPDDQADLPTTATALYVEVGGDVAFVSLRGATRTVAVADMTILPVQVRRVLASGTTAGGLHAFTIGAA</sequence>
<dbReference type="KEGG" id="mon:G8E03_15945"/>
<dbReference type="Proteomes" id="UP000500791">
    <property type="component" value="Plasmid unnamed3"/>
</dbReference>
<evidence type="ECO:0000313" key="2">
    <source>
        <dbReference type="EMBL" id="QIK42337.1"/>
    </source>
</evidence>
<reference evidence="2 3" key="1">
    <citation type="submission" date="2020-03" db="EMBL/GenBank/DDBJ databases">
        <title>Complete genome sequence of Monaibacterium sp. ALG8 with diverse plasmids.</title>
        <authorList>
            <person name="Sun C."/>
        </authorList>
    </citation>
    <scope>NUCLEOTIDE SEQUENCE [LARGE SCALE GENOMIC DNA]</scope>
    <source>
        <strain evidence="2 3">ALG8</strain>
        <plasmid evidence="2 3">unnamed3</plasmid>
    </source>
</reference>
<proteinExistence type="predicted"/>
<dbReference type="EMBL" id="CP049814">
    <property type="protein sequence ID" value="QIK42337.1"/>
    <property type="molecule type" value="Genomic_DNA"/>
</dbReference>
<dbReference type="RefSeq" id="WP_166194901.1">
    <property type="nucleotide sequence ID" value="NZ_CP049814.1"/>
</dbReference>
<keyword evidence="2" id="KW-0614">Plasmid</keyword>
<evidence type="ECO:0000313" key="3">
    <source>
        <dbReference type="Proteomes" id="UP000500791"/>
    </source>
</evidence>
<dbReference type="AlphaFoldDB" id="A0A6G7VRC0"/>
<accession>A0A6G7VRC0</accession>
<feature type="region of interest" description="Disordered" evidence="1">
    <location>
        <begin position="1"/>
        <end position="24"/>
    </location>
</feature>
<keyword evidence="3" id="KW-1185">Reference proteome</keyword>
<geneLocation type="plasmid" evidence="2 3">
    <name>unnamed3</name>
</geneLocation>
<organism evidence="2 3">
    <name type="scientific">Pontivivens nitratireducens</name>
    <dbReference type="NCBI Taxonomy" id="2758038"/>
    <lineage>
        <taxon>Bacteria</taxon>
        <taxon>Pseudomonadati</taxon>
        <taxon>Pseudomonadota</taxon>
        <taxon>Alphaproteobacteria</taxon>
        <taxon>Rhodobacterales</taxon>
        <taxon>Paracoccaceae</taxon>
        <taxon>Pontivivens</taxon>
    </lineage>
</organism>
<gene>
    <name evidence="2" type="ORF">G8E03_15945</name>
</gene>
<protein>
    <submittedName>
        <fullName evidence="2">Uncharacterized protein</fullName>
    </submittedName>
</protein>